<comment type="caution">
    <text evidence="3">The sequence shown here is derived from an EMBL/GenBank/DDBJ whole genome shotgun (WGS) entry which is preliminary data.</text>
</comment>
<evidence type="ECO:0000259" key="2">
    <source>
        <dbReference type="SMART" id="SM00849"/>
    </source>
</evidence>
<dbReference type="PATRIC" id="fig|1423730.4.peg.881"/>
<dbReference type="AlphaFoldDB" id="A0A0R2EP26"/>
<dbReference type="EMBL" id="AYZJ01000098">
    <property type="protein sequence ID" value="KRN18143.1"/>
    <property type="molecule type" value="Genomic_DNA"/>
</dbReference>
<dbReference type="Pfam" id="PF00753">
    <property type="entry name" value="Lactamase_B"/>
    <property type="match status" value="1"/>
</dbReference>
<keyword evidence="4" id="KW-1185">Reference proteome</keyword>
<evidence type="ECO:0000313" key="3">
    <source>
        <dbReference type="EMBL" id="KRN18143.1"/>
    </source>
</evidence>
<dbReference type="InterPro" id="IPR050855">
    <property type="entry name" value="NDM-1-like"/>
</dbReference>
<reference evidence="3 4" key="1">
    <citation type="journal article" date="2015" name="Genome Announc.">
        <title>Expanding the biotechnology potential of lactobacilli through comparative genomics of 213 strains and associated genera.</title>
        <authorList>
            <person name="Sun Z."/>
            <person name="Harris H.M."/>
            <person name="McCann A."/>
            <person name="Guo C."/>
            <person name="Argimon S."/>
            <person name="Zhang W."/>
            <person name="Yang X."/>
            <person name="Jeffery I.B."/>
            <person name="Cooney J.C."/>
            <person name="Kagawa T.F."/>
            <person name="Liu W."/>
            <person name="Song Y."/>
            <person name="Salvetti E."/>
            <person name="Wrobel A."/>
            <person name="Rasinkangas P."/>
            <person name="Parkhill J."/>
            <person name="Rea M.C."/>
            <person name="O'Sullivan O."/>
            <person name="Ritari J."/>
            <person name="Douillard F.P."/>
            <person name="Paul Ross R."/>
            <person name="Yang R."/>
            <person name="Briner A.E."/>
            <person name="Felis G.E."/>
            <person name="de Vos W.M."/>
            <person name="Barrangou R."/>
            <person name="Klaenhammer T.R."/>
            <person name="Caufield P.W."/>
            <person name="Cui Y."/>
            <person name="Zhang H."/>
            <person name="O'Toole P.W."/>
        </authorList>
    </citation>
    <scope>NUCLEOTIDE SEQUENCE [LARGE SCALE GENOMIC DNA]</scope>
    <source>
        <strain evidence="3 4">DSM 22697</strain>
    </source>
</reference>
<protein>
    <recommendedName>
        <fullName evidence="2">Metallo-beta-lactamase domain-containing protein</fullName>
    </recommendedName>
</protein>
<proteinExistence type="predicted"/>
<name>A0A0R2EP26_9LACO</name>
<dbReference type="InterPro" id="IPR001279">
    <property type="entry name" value="Metallo-B-lactamas"/>
</dbReference>
<dbReference type="Gene3D" id="3.60.15.10">
    <property type="entry name" value="Ribonuclease Z/Hydroxyacylglutathione hydrolase-like"/>
    <property type="match status" value="1"/>
</dbReference>
<dbReference type="SMART" id="SM00849">
    <property type="entry name" value="Lactamase_B"/>
    <property type="match status" value="1"/>
</dbReference>
<evidence type="ECO:0000313" key="4">
    <source>
        <dbReference type="Proteomes" id="UP000050865"/>
    </source>
</evidence>
<feature type="domain" description="Metallo-beta-lactamase" evidence="2">
    <location>
        <begin position="28"/>
        <end position="219"/>
    </location>
</feature>
<dbReference type="PANTHER" id="PTHR42951:SF22">
    <property type="entry name" value="METALLO BETA-LACTAMASE SUPERFAMILY LIPOPROTEIN"/>
    <property type="match status" value="1"/>
</dbReference>
<feature type="compositionally biased region" description="Polar residues" evidence="1">
    <location>
        <begin position="246"/>
        <end position="261"/>
    </location>
</feature>
<gene>
    <name evidence="3" type="ORF">FC75_GL000835</name>
</gene>
<dbReference type="STRING" id="1423730.FC75_GL000835"/>
<dbReference type="PANTHER" id="PTHR42951">
    <property type="entry name" value="METALLO-BETA-LACTAMASE DOMAIN-CONTAINING"/>
    <property type="match status" value="1"/>
</dbReference>
<feature type="region of interest" description="Disordered" evidence="1">
    <location>
        <begin position="244"/>
        <end position="266"/>
    </location>
</feature>
<sequence>MKNLYTLTQVDPGVYNISENITDRPIKFSQQLVVGTQRAAMIDAGFGIDRDLLKEIRKITQLPVICLLTHGDPDHTGGAELFDQVYMNPADDAVMKAAFDPRFRLHAIDVASGHNAELVAHMQAEEPQDASFSYQPLHDGDRFDLGGTTLTALALPGHSAGSMVFVDVDRHLGFTGDSLATLTMSELYDARCASLTVWANGLAKLQHLVGDDAQLYSGHRVDAFPPHVLSTLIQGVADIKAGGGQTDTPITQMPTGPVTDSDTMHPRTHKIAGTTFVIMYNALNI</sequence>
<evidence type="ECO:0000256" key="1">
    <source>
        <dbReference type="SAM" id="MobiDB-lite"/>
    </source>
</evidence>
<dbReference type="InterPro" id="IPR036866">
    <property type="entry name" value="RibonucZ/Hydroxyglut_hydro"/>
</dbReference>
<dbReference type="SUPFAM" id="SSF56281">
    <property type="entry name" value="Metallo-hydrolase/oxidoreductase"/>
    <property type="match status" value="1"/>
</dbReference>
<dbReference type="Proteomes" id="UP000050865">
    <property type="component" value="Unassembled WGS sequence"/>
</dbReference>
<accession>A0A0R2EP26</accession>
<organism evidence="3 4">
    <name type="scientific">Lacticaseibacillus camelliae DSM 22697 = JCM 13995</name>
    <dbReference type="NCBI Taxonomy" id="1423730"/>
    <lineage>
        <taxon>Bacteria</taxon>
        <taxon>Bacillati</taxon>
        <taxon>Bacillota</taxon>
        <taxon>Bacilli</taxon>
        <taxon>Lactobacillales</taxon>
        <taxon>Lactobacillaceae</taxon>
        <taxon>Lacticaseibacillus</taxon>
    </lineage>
</organism>
<dbReference type="RefSeq" id="WP_056989982.1">
    <property type="nucleotide sequence ID" value="NZ_AYZJ01000098.1"/>
</dbReference>